<dbReference type="EMBL" id="JAUEPO010000007">
    <property type="protein sequence ID" value="KAK3317663.1"/>
    <property type="molecule type" value="Genomic_DNA"/>
</dbReference>
<reference evidence="1" key="1">
    <citation type="journal article" date="2023" name="Mol. Phylogenet. Evol.">
        <title>Genome-scale phylogeny and comparative genomics of the fungal order Sordariales.</title>
        <authorList>
            <person name="Hensen N."/>
            <person name="Bonometti L."/>
            <person name="Westerberg I."/>
            <person name="Brannstrom I.O."/>
            <person name="Guillou S."/>
            <person name="Cros-Aarteil S."/>
            <person name="Calhoun S."/>
            <person name="Haridas S."/>
            <person name="Kuo A."/>
            <person name="Mondo S."/>
            <person name="Pangilinan J."/>
            <person name="Riley R."/>
            <person name="LaButti K."/>
            <person name="Andreopoulos B."/>
            <person name="Lipzen A."/>
            <person name="Chen C."/>
            <person name="Yan M."/>
            <person name="Daum C."/>
            <person name="Ng V."/>
            <person name="Clum A."/>
            <person name="Steindorff A."/>
            <person name="Ohm R.A."/>
            <person name="Martin F."/>
            <person name="Silar P."/>
            <person name="Natvig D.O."/>
            <person name="Lalanne C."/>
            <person name="Gautier V."/>
            <person name="Ament-Velasquez S.L."/>
            <person name="Kruys A."/>
            <person name="Hutchinson M.I."/>
            <person name="Powell A.J."/>
            <person name="Barry K."/>
            <person name="Miller A.N."/>
            <person name="Grigoriev I.V."/>
            <person name="Debuchy R."/>
            <person name="Gladieux P."/>
            <person name="Hiltunen Thoren M."/>
            <person name="Johannesson H."/>
        </authorList>
    </citation>
    <scope>NUCLEOTIDE SEQUENCE</scope>
    <source>
        <strain evidence="1">SMH4131-1</strain>
    </source>
</reference>
<gene>
    <name evidence="1" type="ORF">B0T19DRAFT_469417</name>
</gene>
<sequence length="154" mass="17158">MVHYGINALNILVQVGDLDADKHNIVKTCWQQNREDLGRRSHASRDMELAKTTGKAARRSGKAQIFTPQFTDERDYVNSTPIPSRTLTAGDFNWWTNLYQVDLMGAYGKFALVASTCPPTALRFTELESEIGSEIGKRVSGLDHAAREVVEAKC</sequence>
<keyword evidence="2" id="KW-1185">Reference proteome</keyword>
<evidence type="ECO:0000313" key="1">
    <source>
        <dbReference type="EMBL" id="KAK3317663.1"/>
    </source>
</evidence>
<dbReference type="Proteomes" id="UP001286456">
    <property type="component" value="Unassembled WGS sequence"/>
</dbReference>
<proteinExistence type="predicted"/>
<evidence type="ECO:0000313" key="2">
    <source>
        <dbReference type="Proteomes" id="UP001286456"/>
    </source>
</evidence>
<dbReference type="AlphaFoldDB" id="A0AAE0I315"/>
<reference evidence="1" key="2">
    <citation type="submission" date="2023-06" db="EMBL/GenBank/DDBJ databases">
        <authorList>
            <consortium name="Lawrence Berkeley National Laboratory"/>
            <person name="Haridas S."/>
            <person name="Hensen N."/>
            <person name="Bonometti L."/>
            <person name="Westerberg I."/>
            <person name="Brannstrom I.O."/>
            <person name="Guillou S."/>
            <person name="Cros-Aarteil S."/>
            <person name="Calhoun S."/>
            <person name="Kuo A."/>
            <person name="Mondo S."/>
            <person name="Pangilinan J."/>
            <person name="Riley R."/>
            <person name="Labutti K."/>
            <person name="Andreopoulos B."/>
            <person name="Lipzen A."/>
            <person name="Chen C."/>
            <person name="Yanf M."/>
            <person name="Daum C."/>
            <person name="Ng V."/>
            <person name="Clum A."/>
            <person name="Steindorff A."/>
            <person name="Ohm R."/>
            <person name="Martin F."/>
            <person name="Silar P."/>
            <person name="Natvig D."/>
            <person name="Lalanne C."/>
            <person name="Gautier V."/>
            <person name="Ament-Velasquez S.L."/>
            <person name="Kruys A."/>
            <person name="Hutchinson M.I."/>
            <person name="Powell A.J."/>
            <person name="Barry K."/>
            <person name="Miller A.N."/>
            <person name="Grigoriev I.V."/>
            <person name="Debuchy R."/>
            <person name="Gladieux P."/>
            <person name="Thoren M.H."/>
            <person name="Johannesson H."/>
        </authorList>
    </citation>
    <scope>NUCLEOTIDE SEQUENCE</scope>
    <source>
        <strain evidence="1">SMH4131-1</strain>
    </source>
</reference>
<protein>
    <submittedName>
        <fullName evidence="1">Uncharacterized protein</fullName>
    </submittedName>
</protein>
<accession>A0AAE0I315</accession>
<name>A0AAE0I315_9PEZI</name>
<organism evidence="1 2">
    <name type="scientific">Cercophora scortea</name>
    <dbReference type="NCBI Taxonomy" id="314031"/>
    <lineage>
        <taxon>Eukaryota</taxon>
        <taxon>Fungi</taxon>
        <taxon>Dikarya</taxon>
        <taxon>Ascomycota</taxon>
        <taxon>Pezizomycotina</taxon>
        <taxon>Sordariomycetes</taxon>
        <taxon>Sordariomycetidae</taxon>
        <taxon>Sordariales</taxon>
        <taxon>Lasiosphaeriaceae</taxon>
        <taxon>Cercophora</taxon>
    </lineage>
</organism>
<comment type="caution">
    <text evidence="1">The sequence shown here is derived from an EMBL/GenBank/DDBJ whole genome shotgun (WGS) entry which is preliminary data.</text>
</comment>